<proteinExistence type="predicted"/>
<name>A0ABQ3NXJ3_STRVG</name>
<sequence length="96" mass="10149">MSWASWTTCGIFAGRDGVMTGESGPVLTGELDIHTTWTEVECLAYVTVQYSGASDWLPLAGSPVPCPSEEASRALHEAVINSVRAGERLPLSTGLP</sequence>
<protein>
    <submittedName>
        <fullName evidence="1">Uncharacterized protein</fullName>
    </submittedName>
</protein>
<evidence type="ECO:0000313" key="1">
    <source>
        <dbReference type="EMBL" id="GHI17484.1"/>
    </source>
</evidence>
<dbReference type="GeneID" id="86959211"/>
<accession>A0ABQ3NXJ3</accession>
<dbReference type="EMBL" id="BNDV01000017">
    <property type="protein sequence ID" value="GHI17484.1"/>
    <property type="molecule type" value="Genomic_DNA"/>
</dbReference>
<comment type="caution">
    <text evidence="1">The sequence shown here is derived from an EMBL/GenBank/DDBJ whole genome shotgun (WGS) entry which is preliminary data.</text>
</comment>
<dbReference type="Proteomes" id="UP000660554">
    <property type="component" value="Unassembled WGS sequence"/>
</dbReference>
<gene>
    <name evidence="1" type="ORF">Scinn_69470</name>
</gene>
<dbReference type="RefSeq" id="WP_030658516.1">
    <property type="nucleotide sequence ID" value="NZ_BMRU01000029.1"/>
</dbReference>
<evidence type="ECO:0000313" key="2">
    <source>
        <dbReference type="Proteomes" id="UP000660554"/>
    </source>
</evidence>
<keyword evidence="2" id="KW-1185">Reference proteome</keyword>
<reference evidence="2" key="1">
    <citation type="submission" date="2020-09" db="EMBL/GenBank/DDBJ databases">
        <title>Whole genome shotgun sequence of Streptomyces cinnamonensis NBRC 15873.</title>
        <authorList>
            <person name="Komaki H."/>
            <person name="Tamura T."/>
        </authorList>
    </citation>
    <scope>NUCLEOTIDE SEQUENCE [LARGE SCALE GENOMIC DNA]</scope>
    <source>
        <strain evidence="2">NBRC 15873</strain>
    </source>
</reference>
<organism evidence="1 2">
    <name type="scientific">Streptomyces virginiae</name>
    <name type="common">Streptomyces cinnamonensis</name>
    <dbReference type="NCBI Taxonomy" id="1961"/>
    <lineage>
        <taxon>Bacteria</taxon>
        <taxon>Bacillati</taxon>
        <taxon>Actinomycetota</taxon>
        <taxon>Actinomycetes</taxon>
        <taxon>Kitasatosporales</taxon>
        <taxon>Streptomycetaceae</taxon>
        <taxon>Streptomyces</taxon>
    </lineage>
</organism>